<keyword evidence="4 7" id="KW-0472">Membrane</keyword>
<reference evidence="9 10" key="1">
    <citation type="submission" date="2019-05" db="EMBL/GenBank/DDBJ databases">
        <title>Colwellia ponticola sp. nov., isolated from seawater.</title>
        <authorList>
            <person name="Yoon J.-H."/>
        </authorList>
    </citation>
    <scope>NUCLEOTIDE SEQUENCE [LARGE SCALE GENOMIC DNA]</scope>
    <source>
        <strain evidence="9 10">OISW-25</strain>
    </source>
</reference>
<dbReference type="OrthoDB" id="2489132at2"/>
<evidence type="ECO:0000256" key="2">
    <source>
        <dbReference type="ARBA" id="ARBA00022692"/>
    </source>
</evidence>
<dbReference type="EMBL" id="SZVP01000006">
    <property type="protein sequence ID" value="TMM45388.1"/>
    <property type="molecule type" value="Genomic_DNA"/>
</dbReference>
<proteinExistence type="predicted"/>
<evidence type="ECO:0000256" key="1">
    <source>
        <dbReference type="ARBA" id="ARBA00004141"/>
    </source>
</evidence>
<dbReference type="AlphaFoldDB" id="A0A8H2JM21"/>
<dbReference type="SUPFAM" id="SSF58104">
    <property type="entry name" value="Methyl-accepting chemotaxis protein (MCP) signaling domain"/>
    <property type="match status" value="1"/>
</dbReference>
<evidence type="ECO:0000256" key="3">
    <source>
        <dbReference type="ARBA" id="ARBA00022989"/>
    </source>
</evidence>
<dbReference type="Gene3D" id="1.10.287.950">
    <property type="entry name" value="Methyl-accepting chemotaxis protein"/>
    <property type="match status" value="1"/>
</dbReference>
<keyword evidence="2 7" id="KW-0812">Transmembrane</keyword>
<dbReference type="PROSITE" id="PS50111">
    <property type="entry name" value="CHEMOTAXIS_TRANSDUC_2"/>
    <property type="match status" value="1"/>
</dbReference>
<dbReference type="GO" id="GO:0006935">
    <property type="term" value="P:chemotaxis"/>
    <property type="evidence" value="ECO:0007669"/>
    <property type="project" value="UniProtKB-ARBA"/>
</dbReference>
<evidence type="ECO:0000256" key="7">
    <source>
        <dbReference type="SAM" id="Phobius"/>
    </source>
</evidence>
<dbReference type="GO" id="GO:0016020">
    <property type="term" value="C:membrane"/>
    <property type="evidence" value="ECO:0007669"/>
    <property type="project" value="UniProtKB-SubCell"/>
</dbReference>
<comment type="subcellular location">
    <subcellularLocation>
        <location evidence="1">Membrane</location>
        <topology evidence="1">Multi-pass membrane protein</topology>
    </subcellularLocation>
</comment>
<name>A0A8H2JM21_9GAMM</name>
<feature type="transmembrane region" description="Helical" evidence="7">
    <location>
        <begin position="100"/>
        <end position="118"/>
    </location>
</feature>
<dbReference type="InterPro" id="IPR004089">
    <property type="entry name" value="MCPsignal_dom"/>
</dbReference>
<dbReference type="SMART" id="SM00283">
    <property type="entry name" value="MA"/>
    <property type="match status" value="1"/>
</dbReference>
<gene>
    <name evidence="9" type="ORF">FCS21_08320</name>
</gene>
<keyword evidence="3 7" id="KW-1133">Transmembrane helix</keyword>
<dbReference type="PANTHER" id="PTHR32089">
    <property type="entry name" value="METHYL-ACCEPTING CHEMOTAXIS PROTEIN MCPB"/>
    <property type="match status" value="1"/>
</dbReference>
<keyword evidence="5 6" id="KW-0807">Transducer</keyword>
<accession>A0A8H2JM21</accession>
<protein>
    <submittedName>
        <fullName evidence="9">Methyl-accepting chemotaxis protein</fullName>
    </submittedName>
</protein>
<evidence type="ECO:0000256" key="6">
    <source>
        <dbReference type="PROSITE-ProRule" id="PRU00284"/>
    </source>
</evidence>
<sequence>MNKNNQLFTYLLTALFIESLLLGYIFNSYLSGIVIGLPALLIPIYFYKSAPDAAITRHVSALAAMIFAALHIHQAMGLIEVHFEIFILMAFLIIYQDWRIFITATLVIAIHHISFYFLQVNNTGVYIFDESRLVFTTVIIHAVYAIVEATIGGYIAKSMKKESQAGKELALVATALTADVNSIDLNIKATTHNNNTLISFNELLVLLSTVIQGVKEQVVELQSNSDNLMTTKTELENSTMERQQETEIIATSAEEMSITVASIAQETNQLSDQMQEANTYTKSTTEDIYNINNKNKELTTALEKTSMQVAELASSSEAISRVLSEISGIAEQTNLLALNAAIEAARAGEQGRGFAVVADEVRALATRTKESTDKIGETLSLLQSYSKSTTDSMADSIKIVQLVIESADKAQEQITQASNIVAQASAVSMNVAAAVEQQAITTEGIARSAENLKNTVQIDRDKVNALGQEANRVSHVASDMGHNIARFK</sequence>
<feature type="transmembrane region" description="Helical" evidence="7">
    <location>
        <begin position="54"/>
        <end position="72"/>
    </location>
</feature>
<dbReference type="Proteomes" id="UP000307702">
    <property type="component" value="Unassembled WGS sequence"/>
</dbReference>
<evidence type="ECO:0000256" key="4">
    <source>
        <dbReference type="ARBA" id="ARBA00023136"/>
    </source>
</evidence>
<evidence type="ECO:0000256" key="5">
    <source>
        <dbReference type="ARBA" id="ARBA00023224"/>
    </source>
</evidence>
<feature type="transmembrane region" description="Helical" evidence="7">
    <location>
        <begin position="30"/>
        <end position="47"/>
    </location>
</feature>
<dbReference type="Pfam" id="PF00015">
    <property type="entry name" value="MCPsignal"/>
    <property type="match status" value="1"/>
</dbReference>
<evidence type="ECO:0000259" key="8">
    <source>
        <dbReference type="PROSITE" id="PS50111"/>
    </source>
</evidence>
<dbReference type="PANTHER" id="PTHR32089:SF119">
    <property type="entry name" value="METHYL-ACCEPTING CHEMOTAXIS PROTEIN CTPL"/>
    <property type="match status" value="1"/>
</dbReference>
<organism evidence="9 10">
    <name type="scientific">Colwellia ponticola</name>
    <dbReference type="NCBI Taxonomy" id="2304625"/>
    <lineage>
        <taxon>Bacteria</taxon>
        <taxon>Pseudomonadati</taxon>
        <taxon>Pseudomonadota</taxon>
        <taxon>Gammaproteobacteria</taxon>
        <taxon>Alteromonadales</taxon>
        <taxon>Colwelliaceae</taxon>
        <taxon>Colwellia</taxon>
    </lineage>
</organism>
<feature type="domain" description="Methyl-accepting transducer" evidence="8">
    <location>
        <begin position="217"/>
        <end position="453"/>
    </location>
</feature>
<evidence type="ECO:0000313" key="10">
    <source>
        <dbReference type="Proteomes" id="UP000307702"/>
    </source>
</evidence>
<comment type="caution">
    <text evidence="9">The sequence shown here is derived from an EMBL/GenBank/DDBJ whole genome shotgun (WGS) entry which is preliminary data.</text>
</comment>
<evidence type="ECO:0000313" key="9">
    <source>
        <dbReference type="EMBL" id="TMM45388.1"/>
    </source>
</evidence>
<dbReference type="RefSeq" id="WP_138622325.1">
    <property type="nucleotide sequence ID" value="NZ_SZVP01000006.1"/>
</dbReference>
<dbReference type="GO" id="GO:0007165">
    <property type="term" value="P:signal transduction"/>
    <property type="evidence" value="ECO:0007669"/>
    <property type="project" value="UniProtKB-KW"/>
</dbReference>
<feature type="transmembrane region" description="Helical" evidence="7">
    <location>
        <begin position="7"/>
        <end position="24"/>
    </location>
</feature>
<feature type="transmembrane region" description="Helical" evidence="7">
    <location>
        <begin position="138"/>
        <end position="156"/>
    </location>
</feature>
<keyword evidence="10" id="KW-1185">Reference proteome</keyword>